<dbReference type="GO" id="GO:0045134">
    <property type="term" value="F:UDP phosphatase activity"/>
    <property type="evidence" value="ECO:0007669"/>
    <property type="project" value="TreeGrafter"/>
</dbReference>
<dbReference type="GO" id="GO:0005509">
    <property type="term" value="F:calcium ion binding"/>
    <property type="evidence" value="ECO:0007669"/>
    <property type="project" value="InterPro"/>
</dbReference>
<dbReference type="EC" id="3.6.1.5" evidence="2"/>
<evidence type="ECO:0000256" key="7">
    <source>
        <dbReference type="ARBA" id="ARBA00023240"/>
    </source>
</evidence>
<keyword evidence="12" id="KW-0472">Membrane</keyword>
<evidence type="ECO:0000256" key="9">
    <source>
        <dbReference type="ARBA" id="ARBA00047297"/>
    </source>
</evidence>
<keyword evidence="12" id="KW-0812">Transmembrane</keyword>
<reference evidence="13" key="1">
    <citation type="submission" date="2023-10" db="EMBL/GenBank/DDBJ databases">
        <title>Genome assemblies of two species of porcelain crab, Petrolisthes cinctipes and Petrolisthes manimaculis (Anomura: Porcellanidae).</title>
        <authorList>
            <person name="Angst P."/>
        </authorList>
    </citation>
    <scope>NUCLEOTIDE SEQUENCE</scope>
    <source>
        <strain evidence="13">PB745_01</strain>
        <tissue evidence="13">Gill</tissue>
    </source>
</reference>
<evidence type="ECO:0000256" key="4">
    <source>
        <dbReference type="ARBA" id="ARBA00022723"/>
    </source>
</evidence>
<dbReference type="FunFam" id="2.120.10.100:FF:000001">
    <property type="entry name" value="Soluble calcium-activated nucleotidase 1"/>
    <property type="match status" value="1"/>
</dbReference>
<feature type="binding site" evidence="11">
    <location>
        <position position="434"/>
    </location>
    <ligand>
        <name>Ca(2+)</name>
        <dbReference type="ChEBI" id="CHEBI:29108"/>
    </ligand>
</feature>
<evidence type="ECO:0000313" key="14">
    <source>
        <dbReference type="Proteomes" id="UP001286313"/>
    </source>
</evidence>
<feature type="binding site" evidence="11">
    <location>
        <position position="321"/>
    </location>
    <ligand>
        <name>Ca(2+)</name>
        <dbReference type="ChEBI" id="CHEBI:29108"/>
    </ligand>
</feature>
<evidence type="ECO:0000256" key="11">
    <source>
        <dbReference type="PIRSR" id="PIRSR609283-1"/>
    </source>
</evidence>
<evidence type="ECO:0000256" key="6">
    <source>
        <dbReference type="ARBA" id="ARBA00022837"/>
    </source>
</evidence>
<comment type="similarity">
    <text evidence="8">Belongs to the apyrase family.</text>
</comment>
<gene>
    <name evidence="13" type="ORF">Pcinc_000964</name>
</gene>
<comment type="cofactor">
    <cofactor evidence="1 11">
        <name>Ca(2+)</name>
        <dbReference type="ChEBI" id="CHEBI:29108"/>
    </cofactor>
</comment>
<evidence type="ECO:0000256" key="10">
    <source>
        <dbReference type="ARBA" id="ARBA00074431"/>
    </source>
</evidence>
<feature type="transmembrane region" description="Helical" evidence="12">
    <location>
        <begin position="65"/>
        <end position="84"/>
    </location>
</feature>
<sequence>MHQEKSGYDFHIRVRVVSGDLMSCSDTEKMLENNNLVLDMRQAVFSRTPLSYRVGNSTLHVQTKFVSVVAVGGLCALLVLFLVLPGSRTGTSNLTSDLWGHGEEHGHGHAHHRGWFSYYNSTYPLTPPVYSDRGYVKYRIALVSDLDTNSKHPTEKNTWISYLKKGQLMINIESGDDVSVTWDNELITLTSNLAYGGRGMELSELVVFNGHLLAVDDRTGIIYEIDLHGNKAIPWVILTDGNGREKKGFKSEWATVKDETLIIGGLGKEWTTSTGELVNHNPQWVKTVTTRGFVEHHDWTRNYEKLRQSIGIHFPGYMIHESCVWAEGWQRWVFLPRRASTSRYNEVDDEHRGTNIMLTATEGFEQVQVKEIGEKLPTHGFSSFKFIPGTKEKIIVALKSEEVDGKVATYIMAFNVSSGKVILPETKVGDYKFEGIEFV</sequence>
<dbReference type="InterPro" id="IPR009283">
    <property type="entry name" value="Apyrase"/>
</dbReference>
<evidence type="ECO:0000256" key="2">
    <source>
        <dbReference type="ARBA" id="ARBA00012148"/>
    </source>
</evidence>
<evidence type="ECO:0000256" key="1">
    <source>
        <dbReference type="ARBA" id="ARBA00001913"/>
    </source>
</evidence>
<comment type="caution">
    <text evidence="13">The sequence shown here is derived from an EMBL/GenBank/DDBJ whole genome shotgun (WGS) entry which is preliminary data.</text>
</comment>
<dbReference type="GO" id="GO:0004050">
    <property type="term" value="F:apyrase activity"/>
    <property type="evidence" value="ECO:0007669"/>
    <property type="project" value="UniProtKB-EC"/>
</dbReference>
<feature type="binding site" evidence="11">
    <location>
        <position position="204"/>
    </location>
    <ligand>
        <name>Ca(2+)</name>
        <dbReference type="ChEBI" id="CHEBI:29108"/>
    </ligand>
</feature>
<name>A0AAE1GMA4_PETCI</name>
<dbReference type="Pfam" id="PF06079">
    <property type="entry name" value="Apyrase"/>
    <property type="match status" value="1"/>
</dbReference>
<evidence type="ECO:0000256" key="8">
    <source>
        <dbReference type="ARBA" id="ARBA00025738"/>
    </source>
</evidence>
<keyword evidence="6 11" id="KW-0106">Calcium</keyword>
<evidence type="ECO:0000256" key="12">
    <source>
        <dbReference type="SAM" id="Phobius"/>
    </source>
</evidence>
<feature type="binding site" evidence="11">
    <location>
        <position position="203"/>
    </location>
    <ligand>
        <name>Ca(2+)</name>
        <dbReference type="ChEBI" id="CHEBI:29108"/>
    </ligand>
</feature>
<comment type="catalytic activity">
    <reaction evidence="9">
        <text>a ribonucleoside 5'-triphosphate + 2 H2O = a ribonucleoside 5'-phosphate + 2 phosphate + 2 H(+)</text>
        <dbReference type="Rhea" id="RHEA:36795"/>
        <dbReference type="ChEBI" id="CHEBI:15377"/>
        <dbReference type="ChEBI" id="CHEBI:15378"/>
        <dbReference type="ChEBI" id="CHEBI:43474"/>
        <dbReference type="ChEBI" id="CHEBI:58043"/>
        <dbReference type="ChEBI" id="CHEBI:61557"/>
        <dbReference type="EC" id="3.6.1.5"/>
    </reaction>
    <physiologicalReaction direction="left-to-right" evidence="9">
        <dbReference type="Rhea" id="RHEA:36796"/>
    </physiologicalReaction>
</comment>
<dbReference type="Proteomes" id="UP001286313">
    <property type="component" value="Unassembled WGS sequence"/>
</dbReference>
<dbReference type="InterPro" id="IPR036258">
    <property type="entry name" value="Apyrase_sf"/>
</dbReference>
<keyword evidence="4 11" id="KW-0479">Metal-binding</keyword>
<dbReference type="AlphaFoldDB" id="A0AAE1GMA4"/>
<dbReference type="PANTHER" id="PTHR13023">
    <property type="entry name" value="APYRASE"/>
    <property type="match status" value="1"/>
</dbReference>
<evidence type="ECO:0000313" key="13">
    <source>
        <dbReference type="EMBL" id="KAK3895320.1"/>
    </source>
</evidence>
<dbReference type="SUPFAM" id="SSF101887">
    <property type="entry name" value="Apyrase"/>
    <property type="match status" value="1"/>
</dbReference>
<dbReference type="GO" id="GO:0030166">
    <property type="term" value="P:proteoglycan biosynthetic process"/>
    <property type="evidence" value="ECO:0007669"/>
    <property type="project" value="TreeGrafter"/>
</dbReference>
<organism evidence="13 14">
    <name type="scientific">Petrolisthes cinctipes</name>
    <name type="common">Flat porcelain crab</name>
    <dbReference type="NCBI Taxonomy" id="88211"/>
    <lineage>
        <taxon>Eukaryota</taxon>
        <taxon>Metazoa</taxon>
        <taxon>Ecdysozoa</taxon>
        <taxon>Arthropoda</taxon>
        <taxon>Crustacea</taxon>
        <taxon>Multicrustacea</taxon>
        <taxon>Malacostraca</taxon>
        <taxon>Eumalacostraca</taxon>
        <taxon>Eucarida</taxon>
        <taxon>Decapoda</taxon>
        <taxon>Pleocyemata</taxon>
        <taxon>Anomura</taxon>
        <taxon>Galatheoidea</taxon>
        <taxon>Porcellanidae</taxon>
        <taxon>Petrolisthes</taxon>
    </lineage>
</organism>
<keyword evidence="7" id="KW-1199">Hemostasis impairing toxin</keyword>
<keyword evidence="3" id="KW-1201">Platelet aggregation inhibiting toxin</keyword>
<feature type="binding site" evidence="11">
    <location>
        <position position="252"/>
    </location>
    <ligand>
        <name>Ca(2+)</name>
        <dbReference type="ChEBI" id="CHEBI:29108"/>
    </ligand>
</feature>
<keyword evidence="7" id="KW-0800">Toxin</keyword>
<proteinExistence type="inferred from homology"/>
<dbReference type="EMBL" id="JAWQEG010000050">
    <property type="protein sequence ID" value="KAK3895320.1"/>
    <property type="molecule type" value="Genomic_DNA"/>
</dbReference>
<protein>
    <recommendedName>
        <fullName evidence="10">Apyrase</fullName>
        <ecNumber evidence="2">3.6.1.5</ecNumber>
    </recommendedName>
</protein>
<keyword evidence="14" id="KW-1185">Reference proteome</keyword>
<keyword evidence="5" id="KW-0378">Hydrolase</keyword>
<accession>A0AAE1GMA4</accession>
<dbReference type="PANTHER" id="PTHR13023:SF3">
    <property type="entry name" value="SOLUBLE CALCIUM-ACTIVATED NUCLEOTIDASE 1"/>
    <property type="match status" value="1"/>
</dbReference>
<dbReference type="GO" id="GO:0004382">
    <property type="term" value="F:GDP phosphatase activity"/>
    <property type="evidence" value="ECO:0007669"/>
    <property type="project" value="TreeGrafter"/>
</dbReference>
<evidence type="ECO:0000256" key="5">
    <source>
        <dbReference type="ARBA" id="ARBA00022801"/>
    </source>
</evidence>
<feature type="binding site" evidence="11">
    <location>
        <position position="382"/>
    </location>
    <ligand>
        <name>Ca(2+)</name>
        <dbReference type="ChEBI" id="CHEBI:29108"/>
    </ligand>
</feature>
<dbReference type="Gene3D" id="2.120.10.100">
    <property type="entry name" value="Apyrase"/>
    <property type="match status" value="1"/>
</dbReference>
<keyword evidence="12" id="KW-1133">Transmembrane helix</keyword>
<evidence type="ECO:0000256" key="3">
    <source>
        <dbReference type="ARBA" id="ARBA00022442"/>
    </source>
</evidence>